<gene>
    <name evidence="2" type="ORF">SAMN06296036_105259</name>
</gene>
<dbReference type="PANTHER" id="PTHR43267:SF1">
    <property type="entry name" value="TRNA THREONYLCARBAMOYLADENOSINE DEHYDRATASE"/>
    <property type="match status" value="1"/>
</dbReference>
<dbReference type="Gene3D" id="3.40.50.720">
    <property type="entry name" value="NAD(P)-binding Rossmann-like Domain"/>
    <property type="match status" value="1"/>
</dbReference>
<dbReference type="GO" id="GO:0061503">
    <property type="term" value="F:tRNA threonylcarbamoyladenosine dehydratase"/>
    <property type="evidence" value="ECO:0007669"/>
    <property type="project" value="TreeGrafter"/>
</dbReference>
<dbReference type="RefSeq" id="WP_132317193.1">
    <property type="nucleotide sequence ID" value="NZ_FWZT01000005.1"/>
</dbReference>
<dbReference type="InterPro" id="IPR045886">
    <property type="entry name" value="ThiF/MoeB/HesA"/>
</dbReference>
<dbReference type="InterPro" id="IPR035985">
    <property type="entry name" value="Ubiquitin-activating_enz"/>
</dbReference>
<sequence length="253" mass="28867">MDFSRNWLFIDQETQRKLSDKRLLIVGSGIGSFISELAVRTGFQHLIIADGDDVSHSNLNRQNYRLEDVGAPKVHSLEARLLAINPNLNLTVIPKYMGATELREFIPQADYIINTIDFDSPDFLLCSQLCREHHKIELFPMNLGFGASLCIFSQTCPTWRDLFQFEDHIDLKASILQYLAATQSVESYLYQALGRYQSEYFHHGCDPQLGISTYMVSAMTVANLVKLVKGDDIRYFPEFYYLDPYGNKTISAA</sequence>
<keyword evidence="3" id="KW-1185">Reference proteome</keyword>
<accession>A0A1Y6BLF8</accession>
<dbReference type="AlphaFoldDB" id="A0A1Y6BLF8"/>
<dbReference type="PANTHER" id="PTHR43267">
    <property type="entry name" value="TRNA THREONYLCARBAMOYLADENOSINE DEHYDRATASE"/>
    <property type="match status" value="1"/>
</dbReference>
<dbReference type="GO" id="GO:0008641">
    <property type="term" value="F:ubiquitin-like modifier activating enzyme activity"/>
    <property type="evidence" value="ECO:0007669"/>
    <property type="project" value="InterPro"/>
</dbReference>
<dbReference type="GO" id="GO:0061504">
    <property type="term" value="P:cyclic threonylcarbamoyladenosine biosynthetic process"/>
    <property type="evidence" value="ECO:0007669"/>
    <property type="project" value="TreeGrafter"/>
</dbReference>
<dbReference type="SUPFAM" id="SSF69572">
    <property type="entry name" value="Activating enzymes of the ubiquitin-like proteins"/>
    <property type="match status" value="1"/>
</dbReference>
<dbReference type="EMBL" id="FWZT01000005">
    <property type="protein sequence ID" value="SMF13827.1"/>
    <property type="molecule type" value="Genomic_DNA"/>
</dbReference>
<dbReference type="Pfam" id="PF00899">
    <property type="entry name" value="ThiF"/>
    <property type="match status" value="1"/>
</dbReference>
<evidence type="ECO:0000313" key="2">
    <source>
        <dbReference type="EMBL" id="SMF13827.1"/>
    </source>
</evidence>
<dbReference type="Proteomes" id="UP000192907">
    <property type="component" value="Unassembled WGS sequence"/>
</dbReference>
<dbReference type="STRING" id="1513793.SAMN06296036_105259"/>
<feature type="domain" description="THIF-type NAD/FAD binding fold" evidence="1">
    <location>
        <begin position="4"/>
        <end position="245"/>
    </location>
</feature>
<name>A0A1Y6BLF8_9BACT</name>
<evidence type="ECO:0000313" key="3">
    <source>
        <dbReference type="Proteomes" id="UP000192907"/>
    </source>
</evidence>
<reference evidence="3" key="1">
    <citation type="submission" date="2017-04" db="EMBL/GenBank/DDBJ databases">
        <authorList>
            <person name="Varghese N."/>
            <person name="Submissions S."/>
        </authorList>
    </citation>
    <scope>NUCLEOTIDE SEQUENCE [LARGE SCALE GENOMIC DNA]</scope>
    <source>
        <strain evidence="3">RKEM611</strain>
    </source>
</reference>
<proteinExistence type="predicted"/>
<organism evidence="2 3">
    <name type="scientific">Pseudobacteriovorax antillogorgiicola</name>
    <dbReference type="NCBI Taxonomy" id="1513793"/>
    <lineage>
        <taxon>Bacteria</taxon>
        <taxon>Pseudomonadati</taxon>
        <taxon>Bdellovibrionota</taxon>
        <taxon>Oligoflexia</taxon>
        <taxon>Oligoflexales</taxon>
        <taxon>Pseudobacteriovoracaceae</taxon>
        <taxon>Pseudobacteriovorax</taxon>
    </lineage>
</organism>
<dbReference type="InterPro" id="IPR000594">
    <property type="entry name" value="ThiF_NAD_FAD-bd"/>
</dbReference>
<dbReference type="OrthoDB" id="9804286at2"/>
<protein>
    <submittedName>
        <fullName evidence="2">ThiF family protein</fullName>
    </submittedName>
</protein>
<evidence type="ECO:0000259" key="1">
    <source>
        <dbReference type="Pfam" id="PF00899"/>
    </source>
</evidence>